<accession>A0A4P9WW67</accession>
<protein>
    <submittedName>
        <fullName evidence="3">Uncharacterized protein</fullName>
    </submittedName>
</protein>
<evidence type="ECO:0000313" key="4">
    <source>
        <dbReference type="Proteomes" id="UP000268535"/>
    </source>
</evidence>
<feature type="chain" id="PRO_5020723063" evidence="2">
    <location>
        <begin position="24"/>
        <end position="450"/>
    </location>
</feature>
<dbReference type="Proteomes" id="UP000268535">
    <property type="component" value="Unassembled WGS sequence"/>
</dbReference>
<feature type="region of interest" description="Disordered" evidence="1">
    <location>
        <begin position="154"/>
        <end position="177"/>
    </location>
</feature>
<name>A0A4P9WW67_9FUNG</name>
<evidence type="ECO:0000313" key="3">
    <source>
        <dbReference type="EMBL" id="RKO96573.1"/>
    </source>
</evidence>
<feature type="signal peptide" evidence="2">
    <location>
        <begin position="1"/>
        <end position="23"/>
    </location>
</feature>
<sequence length="450" mass="49753">MLMLTGGLPFLLRTFFLCVAVTALPPGDQGRQRSPENYFRLTDQNPLLYDPTELAADSFDNDFIHPYPSYAGHSFQADPAAPWGGPQAESLPLESNHENQLQGLPALSNLPDLDSYFPLSLNAFPDSLHGDGGGMEASRIAGAQPFSPNHLALPAEYHTGPGFTDPNPSSFFQPLPAGDGNGVRGPVAVHALPANFQITSAISLVRMGPQYVPHAGRVPDDDLKDVDWFTIARNRATLHEFLQKQEMMYRQHLTKVLAHLSQPDNDLYSMIERFATPLRETDVKAAQILDALSMRPHPNGSPTAEYEQMITLATQSSLTRRYAALELPLPQHLAEALEYRNERYPLSAFQNLPSPDRVLVWFKSNGDVSRMKLREASAELIQLFSNPPFSTANLPWKTMPSTAVADPSQVDLPRLFSAFTPSPSRVVPKAQVRKSRGAESLRSMLPRPRP</sequence>
<gene>
    <name evidence="3" type="ORF">CAUPRSCDRAFT_11738</name>
</gene>
<feature type="region of interest" description="Disordered" evidence="1">
    <location>
        <begin position="427"/>
        <end position="450"/>
    </location>
</feature>
<evidence type="ECO:0000256" key="2">
    <source>
        <dbReference type="SAM" id="SignalP"/>
    </source>
</evidence>
<dbReference type="EMBL" id="ML009813">
    <property type="protein sequence ID" value="RKO96573.1"/>
    <property type="molecule type" value="Genomic_DNA"/>
</dbReference>
<keyword evidence="2" id="KW-0732">Signal</keyword>
<reference evidence="4" key="1">
    <citation type="journal article" date="2018" name="Nat. Microbiol.">
        <title>Leveraging single-cell genomics to expand the fungal tree of life.</title>
        <authorList>
            <person name="Ahrendt S.R."/>
            <person name="Quandt C.A."/>
            <person name="Ciobanu D."/>
            <person name="Clum A."/>
            <person name="Salamov A."/>
            <person name="Andreopoulos B."/>
            <person name="Cheng J.F."/>
            <person name="Woyke T."/>
            <person name="Pelin A."/>
            <person name="Henrissat B."/>
            <person name="Reynolds N.K."/>
            <person name="Benny G.L."/>
            <person name="Smith M.E."/>
            <person name="James T.Y."/>
            <person name="Grigoriev I.V."/>
        </authorList>
    </citation>
    <scope>NUCLEOTIDE SEQUENCE [LARGE SCALE GENOMIC DNA]</scope>
    <source>
        <strain evidence="4">ATCC 52028</strain>
    </source>
</reference>
<organism evidence="3 4">
    <name type="scientific">Caulochytrium protostelioides</name>
    <dbReference type="NCBI Taxonomy" id="1555241"/>
    <lineage>
        <taxon>Eukaryota</taxon>
        <taxon>Fungi</taxon>
        <taxon>Fungi incertae sedis</taxon>
        <taxon>Chytridiomycota</taxon>
        <taxon>Chytridiomycota incertae sedis</taxon>
        <taxon>Chytridiomycetes</taxon>
        <taxon>Caulochytriales</taxon>
        <taxon>Caulochytriaceae</taxon>
        <taxon>Caulochytrium</taxon>
    </lineage>
</organism>
<dbReference type="AlphaFoldDB" id="A0A4P9WW67"/>
<evidence type="ECO:0000256" key="1">
    <source>
        <dbReference type="SAM" id="MobiDB-lite"/>
    </source>
</evidence>
<proteinExistence type="predicted"/>